<evidence type="ECO:0000313" key="2">
    <source>
        <dbReference type="EMBL" id="BCB89146.1"/>
    </source>
</evidence>
<dbReference type="KEGG" id="psuu:Psuf_064590"/>
<dbReference type="Proteomes" id="UP000503011">
    <property type="component" value="Chromosome"/>
</dbReference>
<accession>A0A6F8YSW4</accession>
<feature type="domain" description="Carrier" evidence="1">
    <location>
        <begin position="35"/>
        <end position="74"/>
    </location>
</feature>
<sequence length="94" mass="9793">MSADVVAFTIESLRQMNFDVDGAGAETVFGPAGVDLDSLAVAELALRVEDAYGVKFGEEDMERLAIMTLGEFAADVFARSSAPALTSSVDGASK</sequence>
<evidence type="ECO:0000313" key="3">
    <source>
        <dbReference type="Proteomes" id="UP000503011"/>
    </source>
</evidence>
<dbReference type="SUPFAM" id="SSF47336">
    <property type="entry name" value="ACP-like"/>
    <property type="match status" value="1"/>
</dbReference>
<keyword evidence="3" id="KW-1185">Reference proteome</keyword>
<dbReference type="RefSeq" id="WP_173160986.1">
    <property type="nucleotide sequence ID" value="NZ_AP022871.1"/>
</dbReference>
<dbReference type="AlphaFoldDB" id="A0A6F8YSW4"/>
<organism evidence="2 3">
    <name type="scientific">Phytohabitans suffuscus</name>
    <dbReference type="NCBI Taxonomy" id="624315"/>
    <lineage>
        <taxon>Bacteria</taxon>
        <taxon>Bacillati</taxon>
        <taxon>Actinomycetota</taxon>
        <taxon>Actinomycetes</taxon>
        <taxon>Micromonosporales</taxon>
        <taxon>Micromonosporaceae</taxon>
    </lineage>
</organism>
<evidence type="ECO:0000259" key="1">
    <source>
        <dbReference type="Pfam" id="PF00550"/>
    </source>
</evidence>
<reference evidence="2 3" key="2">
    <citation type="submission" date="2020-03" db="EMBL/GenBank/DDBJ databases">
        <authorList>
            <person name="Ichikawa N."/>
            <person name="Kimura A."/>
            <person name="Kitahashi Y."/>
            <person name="Uohara A."/>
        </authorList>
    </citation>
    <scope>NUCLEOTIDE SEQUENCE [LARGE SCALE GENOMIC DNA]</scope>
    <source>
        <strain evidence="2 3">NBRC 105367</strain>
    </source>
</reference>
<dbReference type="EMBL" id="AP022871">
    <property type="protein sequence ID" value="BCB89146.1"/>
    <property type="molecule type" value="Genomic_DNA"/>
</dbReference>
<dbReference type="Gene3D" id="1.10.1200.10">
    <property type="entry name" value="ACP-like"/>
    <property type="match status" value="1"/>
</dbReference>
<reference evidence="2 3" key="1">
    <citation type="submission" date="2020-03" db="EMBL/GenBank/DDBJ databases">
        <title>Whole genome shotgun sequence of Phytohabitans suffuscus NBRC 105367.</title>
        <authorList>
            <person name="Komaki H."/>
            <person name="Tamura T."/>
        </authorList>
    </citation>
    <scope>NUCLEOTIDE SEQUENCE [LARGE SCALE GENOMIC DNA]</scope>
    <source>
        <strain evidence="2 3">NBRC 105367</strain>
    </source>
</reference>
<name>A0A6F8YSW4_9ACTN</name>
<protein>
    <recommendedName>
        <fullName evidence="1">Carrier domain-containing protein</fullName>
    </recommendedName>
</protein>
<proteinExistence type="predicted"/>
<dbReference type="InterPro" id="IPR009081">
    <property type="entry name" value="PP-bd_ACP"/>
</dbReference>
<dbReference type="InterPro" id="IPR036736">
    <property type="entry name" value="ACP-like_sf"/>
</dbReference>
<gene>
    <name evidence="2" type="ORF">Psuf_064590</name>
</gene>
<dbReference type="Pfam" id="PF00550">
    <property type="entry name" value="PP-binding"/>
    <property type="match status" value="1"/>
</dbReference>